<reference evidence="2" key="1">
    <citation type="submission" date="2023-04" db="EMBL/GenBank/DDBJ databases">
        <title>Black Yeasts Isolated from many extreme environments.</title>
        <authorList>
            <person name="Coleine C."/>
            <person name="Stajich J.E."/>
            <person name="Selbmann L."/>
        </authorList>
    </citation>
    <scope>NUCLEOTIDE SEQUENCE</scope>
    <source>
        <strain evidence="2">CCFEE 5312</strain>
    </source>
</reference>
<sequence length="146" mass="16022">MAEPQQQTEVDEIETYDHVANSTPPTRVELEKSLLAIASKSAVAAELHRLLSAAEELPREERGSIHGVAGSKKAVRAELRKGVRALMEAMGDKRLEVSEVMVQSLWSETDVKGLVEWFFREAAHLAQKVEGEEAEKIEGVFGAGVI</sequence>
<organism evidence="2 3">
    <name type="scientific">Extremus antarcticus</name>
    <dbReference type="NCBI Taxonomy" id="702011"/>
    <lineage>
        <taxon>Eukaryota</taxon>
        <taxon>Fungi</taxon>
        <taxon>Dikarya</taxon>
        <taxon>Ascomycota</taxon>
        <taxon>Pezizomycotina</taxon>
        <taxon>Dothideomycetes</taxon>
        <taxon>Dothideomycetidae</taxon>
        <taxon>Mycosphaerellales</taxon>
        <taxon>Extremaceae</taxon>
        <taxon>Extremus</taxon>
    </lineage>
</organism>
<dbReference type="Proteomes" id="UP001271007">
    <property type="component" value="Unassembled WGS sequence"/>
</dbReference>
<evidence type="ECO:0000256" key="1">
    <source>
        <dbReference type="SAM" id="MobiDB-lite"/>
    </source>
</evidence>
<evidence type="ECO:0000313" key="2">
    <source>
        <dbReference type="EMBL" id="KAK3054440.1"/>
    </source>
</evidence>
<comment type="caution">
    <text evidence="2">The sequence shown here is derived from an EMBL/GenBank/DDBJ whole genome shotgun (WGS) entry which is preliminary data.</text>
</comment>
<keyword evidence="3" id="KW-1185">Reference proteome</keyword>
<dbReference type="AlphaFoldDB" id="A0AAJ0DI16"/>
<protein>
    <submittedName>
        <fullName evidence="2">Uncharacterized protein</fullName>
    </submittedName>
</protein>
<gene>
    <name evidence="2" type="ORF">LTR09_004708</name>
</gene>
<proteinExistence type="predicted"/>
<name>A0AAJ0DI16_9PEZI</name>
<feature type="region of interest" description="Disordered" evidence="1">
    <location>
        <begin position="1"/>
        <end position="23"/>
    </location>
</feature>
<accession>A0AAJ0DI16</accession>
<evidence type="ECO:0000313" key="3">
    <source>
        <dbReference type="Proteomes" id="UP001271007"/>
    </source>
</evidence>
<dbReference type="EMBL" id="JAWDJX010000012">
    <property type="protein sequence ID" value="KAK3054440.1"/>
    <property type="molecule type" value="Genomic_DNA"/>
</dbReference>